<dbReference type="InterPro" id="IPR005412">
    <property type="entry name" value="Fis_DNA-bd"/>
</dbReference>
<dbReference type="FunCoup" id="A0A395JT40">
    <property type="interactions" value="170"/>
</dbReference>
<comment type="similarity">
    <text evidence="1">Belongs to the transcriptional regulatory Fis family.</text>
</comment>
<dbReference type="EMBL" id="QNRT01000001">
    <property type="protein sequence ID" value="RBP53646.1"/>
    <property type="molecule type" value="Genomic_DNA"/>
</dbReference>
<dbReference type="SUPFAM" id="SSF46689">
    <property type="entry name" value="Homeodomain-like"/>
    <property type="match status" value="1"/>
</dbReference>
<evidence type="ECO:0000259" key="4">
    <source>
        <dbReference type="Pfam" id="PF02954"/>
    </source>
</evidence>
<dbReference type="PRINTS" id="PR01591">
    <property type="entry name" value="DNABINDNGFIS"/>
</dbReference>
<evidence type="ECO:0000256" key="1">
    <source>
        <dbReference type="ARBA" id="ARBA00008559"/>
    </source>
</evidence>
<feature type="domain" description="DNA binding HTH" evidence="4">
    <location>
        <begin position="35"/>
        <end position="75"/>
    </location>
</feature>
<dbReference type="Gene3D" id="1.10.10.60">
    <property type="entry name" value="Homeodomain-like"/>
    <property type="match status" value="1"/>
</dbReference>
<dbReference type="PIRSF" id="PIRSF002097">
    <property type="entry name" value="DNA-binding_Fis"/>
    <property type="match status" value="1"/>
</dbReference>
<dbReference type="PANTHER" id="PTHR47918:SF1">
    <property type="entry name" value="DNA-BINDING PROTEIN FIS"/>
    <property type="match status" value="1"/>
</dbReference>
<evidence type="ECO:0000256" key="2">
    <source>
        <dbReference type="ARBA" id="ARBA00023125"/>
    </source>
</evidence>
<dbReference type="Pfam" id="PF02954">
    <property type="entry name" value="HTH_8"/>
    <property type="match status" value="1"/>
</dbReference>
<dbReference type="GO" id="GO:0043565">
    <property type="term" value="F:sequence-specific DNA binding"/>
    <property type="evidence" value="ECO:0007669"/>
    <property type="project" value="InterPro"/>
</dbReference>
<comment type="caution">
    <text evidence="5">The sequence shown here is derived from an EMBL/GenBank/DDBJ whole genome shotgun (WGS) entry which is preliminary data.</text>
</comment>
<reference evidence="5 6" key="1">
    <citation type="submission" date="2018-06" db="EMBL/GenBank/DDBJ databases">
        <title>Genomic Encyclopedia of Type Strains, Phase IV (KMG-IV): sequencing the most valuable type-strain genomes for metagenomic binning, comparative biology and taxonomic classification.</title>
        <authorList>
            <person name="Goeker M."/>
        </authorList>
    </citation>
    <scope>NUCLEOTIDE SEQUENCE [LARGE SCALE GENOMIC DNA]</scope>
    <source>
        <strain evidence="5 6">DSM 24032</strain>
    </source>
</reference>
<dbReference type="PANTHER" id="PTHR47918">
    <property type="entry name" value="DNA-BINDING PROTEIN FIS"/>
    <property type="match status" value="1"/>
</dbReference>
<dbReference type="GO" id="GO:0006355">
    <property type="term" value="P:regulation of DNA-templated transcription"/>
    <property type="evidence" value="ECO:0007669"/>
    <property type="project" value="InterPro"/>
</dbReference>
<dbReference type="InterPro" id="IPR009057">
    <property type="entry name" value="Homeodomain-like_sf"/>
</dbReference>
<keyword evidence="6" id="KW-1185">Reference proteome</keyword>
<gene>
    <name evidence="5" type="ORF">DFR28_1011033</name>
</gene>
<dbReference type="OrthoDB" id="9802388at2"/>
<evidence type="ECO:0000313" key="5">
    <source>
        <dbReference type="EMBL" id="RBP53646.1"/>
    </source>
</evidence>
<organism evidence="5 6">
    <name type="scientific">Arenicella xantha</name>
    <dbReference type="NCBI Taxonomy" id="644221"/>
    <lineage>
        <taxon>Bacteria</taxon>
        <taxon>Pseudomonadati</taxon>
        <taxon>Pseudomonadota</taxon>
        <taxon>Gammaproteobacteria</taxon>
        <taxon>Arenicellales</taxon>
        <taxon>Arenicellaceae</taxon>
        <taxon>Arenicella</taxon>
    </lineage>
</organism>
<proteinExistence type="inferred from homology"/>
<accession>A0A395JT40</accession>
<sequence>MTKNDPLSVCITHSMEQYFKDLNGEMPSNLHHFFINEVEKPFLQVVMQEVKGNQTRAADILGINRNTLRKKLKHYNLG</sequence>
<name>A0A395JT40_9GAMM</name>
<evidence type="ECO:0000313" key="6">
    <source>
        <dbReference type="Proteomes" id="UP000253083"/>
    </source>
</evidence>
<dbReference type="Proteomes" id="UP000253083">
    <property type="component" value="Unassembled WGS sequence"/>
</dbReference>
<dbReference type="InterPro" id="IPR050207">
    <property type="entry name" value="Trans_regulatory_Fis"/>
</dbReference>
<keyword evidence="2 5" id="KW-0238">DNA-binding</keyword>
<dbReference type="PRINTS" id="PR01590">
    <property type="entry name" value="HTHFIS"/>
</dbReference>
<dbReference type="InterPro" id="IPR002197">
    <property type="entry name" value="HTH_Fis"/>
</dbReference>
<evidence type="ECO:0000256" key="3">
    <source>
        <dbReference type="ARBA" id="ARBA00029540"/>
    </source>
</evidence>
<dbReference type="RefSeq" id="WP_113953198.1">
    <property type="nucleotide sequence ID" value="NZ_QNRT01000001.1"/>
</dbReference>
<dbReference type="AlphaFoldDB" id="A0A395JT40"/>
<protein>
    <recommendedName>
        <fullName evidence="3">Putative Fis-like DNA-binding protein</fullName>
    </recommendedName>
</protein>
<dbReference type="InParanoid" id="A0A395JT40"/>